<name>A0ABR9JPM4_9ACTN</name>
<sequence length="123" mass="13833">MTDEEREARLRERLQTIRARSAKASSWRSSTQSLTRLVNRDGYVAVKARLSREDIAFISGARDEVLAFADLALRLLDLHRPQEAGGITSDPDRPLRRCRACMARWPCPTVRTMAEFDCGAPGS</sequence>
<organism evidence="1 2">
    <name type="scientific">Actinomadura algeriensis</name>
    <dbReference type="NCBI Taxonomy" id="1679523"/>
    <lineage>
        <taxon>Bacteria</taxon>
        <taxon>Bacillati</taxon>
        <taxon>Actinomycetota</taxon>
        <taxon>Actinomycetes</taxon>
        <taxon>Streptosporangiales</taxon>
        <taxon>Thermomonosporaceae</taxon>
        <taxon>Actinomadura</taxon>
    </lineage>
</organism>
<dbReference type="EMBL" id="JADBDZ010000001">
    <property type="protein sequence ID" value="MBE1532519.1"/>
    <property type="molecule type" value="Genomic_DNA"/>
</dbReference>
<dbReference type="RefSeq" id="WP_192759201.1">
    <property type="nucleotide sequence ID" value="NZ_JADBDZ010000001.1"/>
</dbReference>
<accession>A0ABR9JPM4</accession>
<reference evidence="1 2" key="1">
    <citation type="submission" date="2020-10" db="EMBL/GenBank/DDBJ databases">
        <title>Sequencing the genomes of 1000 actinobacteria strains.</title>
        <authorList>
            <person name="Klenk H.-P."/>
        </authorList>
    </citation>
    <scope>NUCLEOTIDE SEQUENCE [LARGE SCALE GENOMIC DNA]</scope>
    <source>
        <strain evidence="1 2">DSM 46744</strain>
    </source>
</reference>
<proteinExistence type="predicted"/>
<keyword evidence="2" id="KW-1185">Reference proteome</keyword>
<evidence type="ECO:0000313" key="2">
    <source>
        <dbReference type="Proteomes" id="UP000627838"/>
    </source>
</evidence>
<gene>
    <name evidence="1" type="ORF">H4W34_002352</name>
</gene>
<protein>
    <submittedName>
        <fullName evidence="1">Uncharacterized protein</fullName>
    </submittedName>
</protein>
<evidence type="ECO:0000313" key="1">
    <source>
        <dbReference type="EMBL" id="MBE1532519.1"/>
    </source>
</evidence>
<dbReference type="Proteomes" id="UP000627838">
    <property type="component" value="Unassembled WGS sequence"/>
</dbReference>
<comment type="caution">
    <text evidence="1">The sequence shown here is derived from an EMBL/GenBank/DDBJ whole genome shotgun (WGS) entry which is preliminary data.</text>
</comment>